<dbReference type="RefSeq" id="WP_353549391.1">
    <property type="nucleotide sequence ID" value="NZ_AP029612.1"/>
</dbReference>
<gene>
    <name evidence="2" type="primary">pdeM</name>
    <name evidence="2" type="ORF">KACHI17_26480</name>
</gene>
<dbReference type="InterPro" id="IPR004843">
    <property type="entry name" value="Calcineurin-like_PHP"/>
</dbReference>
<keyword evidence="2" id="KW-0378">Hydrolase</keyword>
<dbReference type="GO" id="GO:0016787">
    <property type="term" value="F:hydrolase activity"/>
    <property type="evidence" value="ECO:0007669"/>
    <property type="project" value="InterPro"/>
</dbReference>
<dbReference type="SUPFAM" id="SSF56300">
    <property type="entry name" value="Metallo-dependent phosphatases"/>
    <property type="match status" value="1"/>
</dbReference>
<evidence type="ECO:0000259" key="1">
    <source>
        <dbReference type="Pfam" id="PF00149"/>
    </source>
</evidence>
<organism evidence="2">
    <name type="scientific">Sediminibacterium sp. KACHI17</name>
    <dbReference type="NCBI Taxonomy" id="1751071"/>
    <lineage>
        <taxon>Bacteria</taxon>
        <taxon>Pseudomonadati</taxon>
        <taxon>Bacteroidota</taxon>
        <taxon>Chitinophagia</taxon>
        <taxon>Chitinophagales</taxon>
        <taxon>Chitinophagaceae</taxon>
        <taxon>Sediminibacterium</taxon>
    </lineage>
</organism>
<dbReference type="GO" id="GO:0004519">
    <property type="term" value="F:endonuclease activity"/>
    <property type="evidence" value="ECO:0007669"/>
    <property type="project" value="UniProtKB-KW"/>
</dbReference>
<dbReference type="AlphaFoldDB" id="A0AAT9GME0"/>
<keyword evidence="2" id="KW-0255">Endonuclease</keyword>
<evidence type="ECO:0000313" key="2">
    <source>
        <dbReference type="EMBL" id="BFG71767.1"/>
    </source>
</evidence>
<proteinExistence type="predicted"/>
<name>A0AAT9GME0_9BACT</name>
<dbReference type="PANTHER" id="PTHR39323">
    <property type="entry name" value="BLR1149 PROTEIN"/>
    <property type="match status" value="1"/>
</dbReference>
<dbReference type="PIRSF" id="PIRSF000887">
    <property type="entry name" value="Pesterase_MJ0037"/>
    <property type="match status" value="1"/>
</dbReference>
<protein>
    <submittedName>
        <fullName evidence="2">Ligase-associated DNA damage response endonuclease PdeM</fullName>
    </submittedName>
</protein>
<dbReference type="InterPro" id="IPR024173">
    <property type="entry name" value="Pesterase_MJ0037-like"/>
</dbReference>
<dbReference type="Gene3D" id="3.60.21.10">
    <property type="match status" value="1"/>
</dbReference>
<dbReference type="NCBIfam" id="TIGR04123">
    <property type="entry name" value="P_estr_lig_assc"/>
    <property type="match status" value="1"/>
</dbReference>
<reference evidence="2" key="1">
    <citation type="submission" date="2024-02" db="EMBL/GenBank/DDBJ databases">
        <title>Sediminibacterium planktonica sp. nov. and Sediminibacterium longus sp. nov., isolated from surface lake and river water.</title>
        <authorList>
            <person name="Watanabe K."/>
            <person name="Takemine S."/>
            <person name="Ishii Y."/>
            <person name="Ogata Y."/>
            <person name="Shindo C."/>
            <person name="Suda W."/>
        </authorList>
    </citation>
    <scope>NUCLEOTIDE SEQUENCE</scope>
    <source>
        <strain evidence="2">KACHI17</strain>
    </source>
</reference>
<keyword evidence="2" id="KW-0540">Nuclease</keyword>
<dbReference type="GO" id="GO:0016874">
    <property type="term" value="F:ligase activity"/>
    <property type="evidence" value="ECO:0007669"/>
    <property type="project" value="UniProtKB-KW"/>
</dbReference>
<sequence>MTAPLLHKIFDQHFWLSPERVLFWEQEKTLIVSDLHFGKTGHFRKSGIAVPQSVYKEDLQRLFAQISFFKAEQLLIVGDLFHSIVNKEMDFFLKWRKDISQLPFLLIKGNHDILPLSWYQDASIEVKNDHHLHQFSFIHDPTESLTTENARFIFSGHLHPGVVVRGMGKQSLRFPCFYFTENQAILPAFSHFSGLAIIEPKKKNQVYAIVNKTILQIQ</sequence>
<dbReference type="InterPro" id="IPR026336">
    <property type="entry name" value="PdeM-like"/>
</dbReference>
<dbReference type="EMBL" id="AP029612">
    <property type="protein sequence ID" value="BFG71767.1"/>
    <property type="molecule type" value="Genomic_DNA"/>
</dbReference>
<accession>A0AAT9GME0</accession>
<feature type="domain" description="Calcineurin-like phosphoesterase" evidence="1">
    <location>
        <begin position="28"/>
        <end position="122"/>
    </location>
</feature>
<dbReference type="Pfam" id="PF00149">
    <property type="entry name" value="Metallophos"/>
    <property type="match status" value="1"/>
</dbReference>
<dbReference type="PANTHER" id="PTHR39323:SF1">
    <property type="entry name" value="BLR1149 PROTEIN"/>
    <property type="match status" value="1"/>
</dbReference>
<keyword evidence="2" id="KW-0436">Ligase</keyword>
<dbReference type="InterPro" id="IPR029052">
    <property type="entry name" value="Metallo-depent_PP-like"/>
</dbReference>